<reference evidence="2" key="1">
    <citation type="submission" date="2015-01" db="EMBL/GenBank/DDBJ databases">
        <authorList>
            <person name="Aksoy S."/>
            <person name="Warren W."/>
            <person name="Wilson R.K."/>
        </authorList>
    </citation>
    <scope>NUCLEOTIDE SEQUENCE [LARGE SCALE GENOMIC DNA]</scope>
    <source>
        <strain evidence="2">IAEA</strain>
    </source>
</reference>
<protein>
    <submittedName>
        <fullName evidence="1">Uncharacterized protein</fullName>
    </submittedName>
</protein>
<dbReference type="EMBL" id="JXJN01026840">
    <property type="status" value="NOT_ANNOTATED_CDS"/>
    <property type="molecule type" value="Genomic_DNA"/>
</dbReference>
<accession>A0A1B0C6P0</accession>
<evidence type="ECO:0000313" key="2">
    <source>
        <dbReference type="Proteomes" id="UP000092460"/>
    </source>
</evidence>
<name>A0A1B0C6P0_9MUSC</name>
<dbReference type="VEuPathDB" id="VectorBase:GPPI050591"/>
<proteinExistence type="predicted"/>
<sequence length="103" mass="11513">MIKSHNWSKSFPMCLYERRDLLFTIGTNNVNHVANHSTSISATTKGATRLKANPPVLLNRININLLYKGTPLSAARTTNRIIEIRVNDRMIDNNVAVTVAIIP</sequence>
<keyword evidence="2" id="KW-1185">Reference proteome</keyword>
<dbReference type="Proteomes" id="UP000092460">
    <property type="component" value="Unassembled WGS sequence"/>
</dbReference>
<dbReference type="EnsemblMetazoa" id="GPPI050591-RA">
    <property type="protein sequence ID" value="GPPI050591-PA"/>
    <property type="gene ID" value="GPPI050591"/>
</dbReference>
<evidence type="ECO:0000313" key="1">
    <source>
        <dbReference type="EnsemblMetazoa" id="GPPI050591-PA"/>
    </source>
</evidence>
<dbReference type="AlphaFoldDB" id="A0A1B0C6P0"/>
<reference evidence="1" key="2">
    <citation type="submission" date="2020-05" db="UniProtKB">
        <authorList>
            <consortium name="EnsemblMetazoa"/>
        </authorList>
    </citation>
    <scope>IDENTIFICATION</scope>
    <source>
        <strain evidence="1">IAEA</strain>
    </source>
</reference>
<organism evidence="1 2">
    <name type="scientific">Glossina palpalis gambiensis</name>
    <dbReference type="NCBI Taxonomy" id="67801"/>
    <lineage>
        <taxon>Eukaryota</taxon>
        <taxon>Metazoa</taxon>
        <taxon>Ecdysozoa</taxon>
        <taxon>Arthropoda</taxon>
        <taxon>Hexapoda</taxon>
        <taxon>Insecta</taxon>
        <taxon>Pterygota</taxon>
        <taxon>Neoptera</taxon>
        <taxon>Endopterygota</taxon>
        <taxon>Diptera</taxon>
        <taxon>Brachycera</taxon>
        <taxon>Muscomorpha</taxon>
        <taxon>Hippoboscoidea</taxon>
        <taxon>Glossinidae</taxon>
        <taxon>Glossina</taxon>
    </lineage>
</organism>